<feature type="transmembrane region" description="Helical" evidence="1">
    <location>
        <begin position="133"/>
        <end position="158"/>
    </location>
</feature>
<dbReference type="Proteomes" id="UP000199006">
    <property type="component" value="Unassembled WGS sequence"/>
</dbReference>
<dbReference type="EMBL" id="FOTI01000010">
    <property type="protein sequence ID" value="SFL38357.1"/>
    <property type="molecule type" value="Genomic_DNA"/>
</dbReference>
<gene>
    <name evidence="2" type="ORF">SAMN02983006_01003</name>
</gene>
<organism evidence="2 3">
    <name type="scientific">Halanaerobium salsuginis</name>
    <dbReference type="NCBI Taxonomy" id="29563"/>
    <lineage>
        <taxon>Bacteria</taxon>
        <taxon>Bacillati</taxon>
        <taxon>Bacillota</taxon>
        <taxon>Clostridia</taxon>
        <taxon>Halanaerobiales</taxon>
        <taxon>Halanaerobiaceae</taxon>
        <taxon>Halanaerobium</taxon>
    </lineage>
</organism>
<feature type="transmembrane region" description="Helical" evidence="1">
    <location>
        <begin position="7"/>
        <end position="37"/>
    </location>
</feature>
<keyword evidence="1" id="KW-0472">Membrane</keyword>
<protein>
    <recommendedName>
        <fullName evidence="4">DUF456 domain-containing protein</fullName>
    </recommendedName>
</protein>
<dbReference type="RefSeq" id="WP_089860625.1">
    <property type="nucleotide sequence ID" value="NZ_FOTI01000010.1"/>
</dbReference>
<keyword evidence="1" id="KW-0812">Transmembrane</keyword>
<evidence type="ECO:0008006" key="4">
    <source>
        <dbReference type="Google" id="ProtNLM"/>
    </source>
</evidence>
<evidence type="ECO:0000313" key="2">
    <source>
        <dbReference type="EMBL" id="SFL38357.1"/>
    </source>
</evidence>
<accession>A0A1I4H9S3</accession>
<keyword evidence="1" id="KW-1133">Transmembrane helix</keyword>
<feature type="transmembrane region" description="Helical" evidence="1">
    <location>
        <begin position="49"/>
        <end position="73"/>
    </location>
</feature>
<proteinExistence type="predicted"/>
<reference evidence="2 3" key="1">
    <citation type="submission" date="2016-10" db="EMBL/GenBank/DDBJ databases">
        <authorList>
            <person name="de Groot N.N."/>
        </authorList>
    </citation>
    <scope>NUCLEOTIDE SEQUENCE [LARGE SCALE GENOMIC DNA]</scope>
    <source>
        <strain evidence="2 3">ATCC 51327</strain>
    </source>
</reference>
<dbReference type="PANTHER" id="PTHR39165:SF1">
    <property type="entry name" value="DUF456 DOMAIN-CONTAINING PROTEIN"/>
    <property type="match status" value="1"/>
</dbReference>
<dbReference type="PANTHER" id="PTHR39165">
    <property type="entry name" value="IG HYPOTHETICAL 17883"/>
    <property type="match status" value="1"/>
</dbReference>
<dbReference type="STRING" id="29563.SAMN02983006_01003"/>
<dbReference type="InterPro" id="IPR007403">
    <property type="entry name" value="DUF456"/>
</dbReference>
<name>A0A1I4H9S3_9FIRM</name>
<keyword evidence="3" id="KW-1185">Reference proteome</keyword>
<feature type="transmembrane region" description="Helical" evidence="1">
    <location>
        <begin position="85"/>
        <end position="113"/>
    </location>
</feature>
<dbReference type="Pfam" id="PF04306">
    <property type="entry name" value="DUF456"/>
    <property type="match status" value="1"/>
</dbReference>
<sequence length="159" mass="17960">MDIFLIILVLILFSLEIIAIFLPVLPEGVFFWLAIILYKFIKVDLSYSIYFWIAAIIVTILLFLADYLAGAYFIKKRGGSNKTILAAGIGIILGALFLGPLGFIIGPFLTIFILEFYLSRNKNKSFQIALSSIFALITGTTAKLILELFLMIWFLFIIF</sequence>
<dbReference type="AlphaFoldDB" id="A0A1I4H9S3"/>
<evidence type="ECO:0000313" key="3">
    <source>
        <dbReference type="Proteomes" id="UP000199006"/>
    </source>
</evidence>
<dbReference type="OrthoDB" id="9808460at2"/>
<evidence type="ECO:0000256" key="1">
    <source>
        <dbReference type="SAM" id="Phobius"/>
    </source>
</evidence>